<protein>
    <submittedName>
        <fullName evidence="1">Uncharacterized protein</fullName>
    </submittedName>
</protein>
<sequence length="186" mass="21916">MKLSSTPPTRGFYYALFLYREQLQRCRKKPYKIAAIKFNLTEALVKKTLTNVYNCSSDDLEFLSRGTVYKNKLKNHLISLRNNYRMQKTKEQAKCKAKMTPTAATTQQIKQIKETSGCQPTLKRKVSRQLWPKKEDGHQEKRYKVDDEKAKKTFPRLKNSRSSDEQLYTLVKVHLMGYARHLNFEI</sequence>
<accession>A0A1A9ZV81</accession>
<dbReference type="AlphaFoldDB" id="A0A1A9ZV81"/>
<name>A0A1A9ZV81_GLOPL</name>
<dbReference type="InterPro" id="IPR007970">
    <property type="entry name" value="DUF733"/>
</dbReference>
<dbReference type="VEuPathDB" id="VectorBase:GPAI026061"/>
<proteinExistence type="predicted"/>
<dbReference type="Proteomes" id="UP000092445">
    <property type="component" value="Unassembled WGS sequence"/>
</dbReference>
<reference evidence="1" key="2">
    <citation type="submission" date="2020-05" db="UniProtKB">
        <authorList>
            <consortium name="EnsemblMetazoa"/>
        </authorList>
    </citation>
    <scope>IDENTIFICATION</scope>
    <source>
        <strain evidence="1">IAEA</strain>
    </source>
</reference>
<reference evidence="2" key="1">
    <citation type="submission" date="2014-03" db="EMBL/GenBank/DDBJ databases">
        <authorList>
            <person name="Aksoy S."/>
            <person name="Warren W."/>
            <person name="Wilson R.K."/>
        </authorList>
    </citation>
    <scope>NUCLEOTIDE SEQUENCE [LARGE SCALE GENOMIC DNA]</scope>
    <source>
        <strain evidence="2">IAEA</strain>
    </source>
</reference>
<dbReference type="EnsemblMetazoa" id="GPAI026061-RA">
    <property type="protein sequence ID" value="GPAI026061-PA"/>
    <property type="gene ID" value="GPAI026061"/>
</dbReference>
<keyword evidence="2" id="KW-1185">Reference proteome</keyword>
<organism evidence="1 2">
    <name type="scientific">Glossina pallidipes</name>
    <name type="common">Tsetse fly</name>
    <dbReference type="NCBI Taxonomy" id="7398"/>
    <lineage>
        <taxon>Eukaryota</taxon>
        <taxon>Metazoa</taxon>
        <taxon>Ecdysozoa</taxon>
        <taxon>Arthropoda</taxon>
        <taxon>Hexapoda</taxon>
        <taxon>Insecta</taxon>
        <taxon>Pterygota</taxon>
        <taxon>Neoptera</taxon>
        <taxon>Endopterygota</taxon>
        <taxon>Diptera</taxon>
        <taxon>Brachycera</taxon>
        <taxon>Muscomorpha</taxon>
        <taxon>Hippoboscoidea</taxon>
        <taxon>Glossinidae</taxon>
        <taxon>Glossina</taxon>
    </lineage>
</organism>
<evidence type="ECO:0000313" key="2">
    <source>
        <dbReference type="Proteomes" id="UP000092445"/>
    </source>
</evidence>
<evidence type="ECO:0000313" key="1">
    <source>
        <dbReference type="EnsemblMetazoa" id="GPAI026061-PA"/>
    </source>
</evidence>
<dbReference type="Pfam" id="PF05306">
    <property type="entry name" value="DUF733"/>
    <property type="match status" value="1"/>
</dbReference>